<feature type="domain" description="FHA" evidence="3">
    <location>
        <begin position="158"/>
        <end position="208"/>
    </location>
</feature>
<feature type="region of interest" description="Disordered" evidence="1">
    <location>
        <begin position="236"/>
        <end position="342"/>
    </location>
</feature>
<proteinExistence type="predicted"/>
<dbReference type="InterPro" id="IPR000253">
    <property type="entry name" value="FHA_dom"/>
</dbReference>
<evidence type="ECO:0000313" key="5">
    <source>
        <dbReference type="Proteomes" id="UP000249061"/>
    </source>
</evidence>
<name>A0A2W5T4S0_9BACT</name>
<keyword evidence="2" id="KW-1133">Transmembrane helix</keyword>
<dbReference type="SUPFAM" id="SSF49879">
    <property type="entry name" value="SMAD/FHA domain"/>
    <property type="match status" value="2"/>
</dbReference>
<sequence length="375" mass="40616">MGVRLTVKMKSGSGAGHTKTVLLDDEIITFGRDQSCQVVLAQQAVSRNHARISRDGTLFFLEDLGSSFGTQVNGQKLPKGEKRLLRNGDVIAIAQFDVTFDRVADVSEDVSGKTSFLSRKLVKDVMNGLAAGGENAYFRVMNGPTEGTRIEIADAQEYVFGRDAAEADVVLNDDLVSRKHVKVRRDWSGTHVEDLGSRNGIKLNKKRTRKATLKDRDEVEIGGVRLLFIDPTEVREDPVVMSSSQDEDSGEGTLATPEEPDAPSEPEPPAEPEPKPEKKSRIVRKKPAVSEDEPPADGGEDPPAEEPPAEDPPADDPPPDEPPAEEEPLDEPPPEDDGPRKLIDFSNKQHIIALAIGGAMVVIGVVLIILLFAGA</sequence>
<gene>
    <name evidence="4" type="ORF">DI536_26340</name>
</gene>
<dbReference type="InterPro" id="IPR008984">
    <property type="entry name" value="SMAD_FHA_dom_sf"/>
</dbReference>
<dbReference type="CDD" id="cd00060">
    <property type="entry name" value="FHA"/>
    <property type="match status" value="2"/>
</dbReference>
<dbReference type="AlphaFoldDB" id="A0A2W5T4S0"/>
<feature type="compositionally biased region" description="Acidic residues" evidence="1">
    <location>
        <begin position="290"/>
        <end position="336"/>
    </location>
</feature>
<dbReference type="EMBL" id="QFQP01000028">
    <property type="protein sequence ID" value="PZR07883.1"/>
    <property type="molecule type" value="Genomic_DNA"/>
</dbReference>
<dbReference type="Proteomes" id="UP000249061">
    <property type="component" value="Unassembled WGS sequence"/>
</dbReference>
<feature type="domain" description="FHA" evidence="3">
    <location>
        <begin position="28"/>
        <end position="77"/>
    </location>
</feature>
<dbReference type="InterPro" id="IPR032030">
    <property type="entry name" value="YscD_cytoplasmic_dom"/>
</dbReference>
<dbReference type="Gene3D" id="2.60.200.20">
    <property type="match status" value="2"/>
</dbReference>
<organism evidence="4 5">
    <name type="scientific">Archangium gephyra</name>
    <dbReference type="NCBI Taxonomy" id="48"/>
    <lineage>
        <taxon>Bacteria</taxon>
        <taxon>Pseudomonadati</taxon>
        <taxon>Myxococcota</taxon>
        <taxon>Myxococcia</taxon>
        <taxon>Myxococcales</taxon>
        <taxon>Cystobacterineae</taxon>
        <taxon>Archangiaceae</taxon>
        <taxon>Archangium</taxon>
    </lineage>
</organism>
<evidence type="ECO:0000256" key="1">
    <source>
        <dbReference type="SAM" id="MobiDB-lite"/>
    </source>
</evidence>
<dbReference type="Pfam" id="PF00498">
    <property type="entry name" value="FHA"/>
    <property type="match status" value="1"/>
</dbReference>
<comment type="caution">
    <text evidence="4">The sequence shown here is derived from an EMBL/GenBank/DDBJ whole genome shotgun (WGS) entry which is preliminary data.</text>
</comment>
<dbReference type="SMART" id="SM00240">
    <property type="entry name" value="FHA"/>
    <property type="match status" value="2"/>
</dbReference>
<keyword evidence="2" id="KW-0472">Membrane</keyword>
<protein>
    <submittedName>
        <fullName evidence="4">FHA domain-containing protein</fullName>
    </submittedName>
</protein>
<keyword evidence="2" id="KW-0812">Transmembrane</keyword>
<dbReference type="Pfam" id="PF16697">
    <property type="entry name" value="Yop-YscD_cpl"/>
    <property type="match status" value="1"/>
</dbReference>
<evidence type="ECO:0000256" key="2">
    <source>
        <dbReference type="SAM" id="Phobius"/>
    </source>
</evidence>
<dbReference type="PROSITE" id="PS50006">
    <property type="entry name" value="FHA_DOMAIN"/>
    <property type="match status" value="2"/>
</dbReference>
<feature type="transmembrane region" description="Helical" evidence="2">
    <location>
        <begin position="351"/>
        <end position="373"/>
    </location>
</feature>
<dbReference type="PANTHER" id="PTHR23308">
    <property type="entry name" value="NUCLEAR INHIBITOR OF PROTEIN PHOSPHATASE-1"/>
    <property type="match status" value="1"/>
</dbReference>
<evidence type="ECO:0000313" key="4">
    <source>
        <dbReference type="EMBL" id="PZR07883.1"/>
    </source>
</evidence>
<reference evidence="4 5" key="1">
    <citation type="submission" date="2017-08" db="EMBL/GenBank/DDBJ databases">
        <title>Infants hospitalized years apart are colonized by the same room-sourced microbial strains.</title>
        <authorList>
            <person name="Brooks B."/>
            <person name="Olm M.R."/>
            <person name="Firek B.A."/>
            <person name="Baker R."/>
            <person name="Thomas B.C."/>
            <person name="Morowitz M.J."/>
            <person name="Banfield J.F."/>
        </authorList>
    </citation>
    <scope>NUCLEOTIDE SEQUENCE [LARGE SCALE GENOMIC DNA]</scope>
    <source>
        <strain evidence="4">S2_003_000_R2_14</strain>
    </source>
</reference>
<accession>A0A2W5T4S0</accession>
<evidence type="ECO:0000259" key="3">
    <source>
        <dbReference type="PROSITE" id="PS50006"/>
    </source>
</evidence>
<dbReference type="InterPro" id="IPR050923">
    <property type="entry name" value="Cell_Proc_Reg/RNA_Proc"/>
</dbReference>
<feature type="compositionally biased region" description="Acidic residues" evidence="1">
    <location>
        <begin position="258"/>
        <end position="270"/>
    </location>
</feature>